<gene>
    <name evidence="1" type="ORF">B9Z19DRAFT_1122196</name>
</gene>
<comment type="caution">
    <text evidence="1">The sequence shown here is derived from an EMBL/GenBank/DDBJ whole genome shotgun (WGS) entry which is preliminary data.</text>
</comment>
<keyword evidence="2" id="KW-1185">Reference proteome</keyword>
<proteinExistence type="predicted"/>
<accession>A0A2T7A119</accession>
<evidence type="ECO:0000313" key="2">
    <source>
        <dbReference type="Proteomes" id="UP000244722"/>
    </source>
</evidence>
<organism evidence="1 2">
    <name type="scientific">Tuber borchii</name>
    <name type="common">White truffle</name>
    <dbReference type="NCBI Taxonomy" id="42251"/>
    <lineage>
        <taxon>Eukaryota</taxon>
        <taxon>Fungi</taxon>
        <taxon>Dikarya</taxon>
        <taxon>Ascomycota</taxon>
        <taxon>Pezizomycotina</taxon>
        <taxon>Pezizomycetes</taxon>
        <taxon>Pezizales</taxon>
        <taxon>Tuberaceae</taxon>
        <taxon>Tuber</taxon>
    </lineage>
</organism>
<dbReference type="EMBL" id="NESQ01000045">
    <property type="protein sequence ID" value="PUU81440.1"/>
    <property type="molecule type" value="Genomic_DNA"/>
</dbReference>
<name>A0A2T7A119_TUBBO</name>
<dbReference type="AlphaFoldDB" id="A0A2T7A119"/>
<dbReference type="Proteomes" id="UP000244722">
    <property type="component" value="Unassembled WGS sequence"/>
</dbReference>
<sequence>MTRSFTSPIEIFSVIVKEVQFTYNAPGRDSMAKNRLLVDQGTFLPPFATHNSWQKHSNAQFLAASAKLYGYRISPNVNSIQATEVAAKRECLQVLEHIPSLRLPPPAGSNSKRKLNAKRLKKALMHERDFASVSADKGIRTTHKAKTRFRRAIKQALVTPHGTTGAFIFN</sequence>
<evidence type="ECO:0000313" key="1">
    <source>
        <dbReference type="EMBL" id="PUU81440.1"/>
    </source>
</evidence>
<reference evidence="1 2" key="1">
    <citation type="submission" date="2017-04" db="EMBL/GenBank/DDBJ databases">
        <title>Draft genome sequence of Tuber borchii Vittad., a whitish edible truffle.</title>
        <authorList>
            <consortium name="DOE Joint Genome Institute"/>
            <person name="Murat C."/>
            <person name="Kuo A."/>
            <person name="Barry K.W."/>
            <person name="Clum A."/>
            <person name="Dockter R.B."/>
            <person name="Fauchery L."/>
            <person name="Iotti M."/>
            <person name="Kohler A."/>
            <person name="Labutti K."/>
            <person name="Lindquist E.A."/>
            <person name="Lipzen A."/>
            <person name="Ohm R.A."/>
            <person name="Wang M."/>
            <person name="Grigoriev I.V."/>
            <person name="Zambonelli A."/>
            <person name="Martin F.M."/>
        </authorList>
    </citation>
    <scope>NUCLEOTIDE SEQUENCE [LARGE SCALE GENOMIC DNA]</scope>
    <source>
        <strain evidence="1 2">Tbo3840</strain>
    </source>
</reference>
<protein>
    <submittedName>
        <fullName evidence="1">Uncharacterized protein</fullName>
    </submittedName>
</protein>